<proteinExistence type="predicted"/>
<accession>A0ABP7K3E1</accession>
<dbReference type="Proteomes" id="UP001501563">
    <property type="component" value="Unassembled WGS sequence"/>
</dbReference>
<organism evidence="2 3">
    <name type="scientific">Streptomyces lannensis</name>
    <dbReference type="NCBI Taxonomy" id="766498"/>
    <lineage>
        <taxon>Bacteria</taxon>
        <taxon>Bacillati</taxon>
        <taxon>Actinomycetota</taxon>
        <taxon>Actinomycetes</taxon>
        <taxon>Kitasatosporales</taxon>
        <taxon>Streptomycetaceae</taxon>
        <taxon>Streptomyces</taxon>
    </lineage>
</organism>
<evidence type="ECO:0000313" key="3">
    <source>
        <dbReference type="Proteomes" id="UP001501563"/>
    </source>
</evidence>
<keyword evidence="3" id="KW-1185">Reference proteome</keyword>
<sequence length="130" mass="14199">MRVQGAQLVRLGLHLTDRRRHTAVDRGQDVHGVVAGVQEDAPPQIAHLVGMALLDADEAAARPDALQLPVGDGVPGVGGQHRQDRQGEQRLERARGRQCAVRVVRGEHRARRGVADHPGQRRHIRQRGGP</sequence>
<comment type="caution">
    <text evidence="2">The sequence shown here is derived from an EMBL/GenBank/DDBJ whole genome shotgun (WGS) entry which is preliminary data.</text>
</comment>
<protein>
    <submittedName>
        <fullName evidence="2">Uncharacterized protein</fullName>
    </submittedName>
</protein>
<gene>
    <name evidence="2" type="ORF">GCM10022207_27790</name>
</gene>
<name>A0ABP7K3E1_9ACTN</name>
<feature type="region of interest" description="Disordered" evidence="1">
    <location>
        <begin position="68"/>
        <end position="130"/>
    </location>
</feature>
<evidence type="ECO:0000256" key="1">
    <source>
        <dbReference type="SAM" id="MobiDB-lite"/>
    </source>
</evidence>
<reference evidence="3" key="1">
    <citation type="journal article" date="2019" name="Int. J. Syst. Evol. Microbiol.">
        <title>The Global Catalogue of Microorganisms (GCM) 10K type strain sequencing project: providing services to taxonomists for standard genome sequencing and annotation.</title>
        <authorList>
            <consortium name="The Broad Institute Genomics Platform"/>
            <consortium name="The Broad Institute Genome Sequencing Center for Infectious Disease"/>
            <person name="Wu L."/>
            <person name="Ma J."/>
        </authorList>
    </citation>
    <scope>NUCLEOTIDE SEQUENCE [LARGE SCALE GENOMIC DNA]</scope>
    <source>
        <strain evidence="3">JCM 16578</strain>
    </source>
</reference>
<feature type="compositionally biased region" description="Basic and acidic residues" evidence="1">
    <location>
        <begin position="81"/>
        <end position="95"/>
    </location>
</feature>
<feature type="compositionally biased region" description="Basic residues" evidence="1">
    <location>
        <begin position="120"/>
        <end position="130"/>
    </location>
</feature>
<dbReference type="EMBL" id="BAAAZA010000006">
    <property type="protein sequence ID" value="GAA3862487.1"/>
    <property type="molecule type" value="Genomic_DNA"/>
</dbReference>
<evidence type="ECO:0000313" key="2">
    <source>
        <dbReference type="EMBL" id="GAA3862487.1"/>
    </source>
</evidence>